<reference evidence="8 9" key="1">
    <citation type="journal article" date="2001" name="Proc. Natl. Acad. Sci. U.S.A.">
        <title>Genome sequence of an industrial microorganism Streptomyces avermitilis: deducing the ability of producing secondary metabolites.</title>
        <authorList>
            <person name="Omura S."/>
            <person name="Ikeda H."/>
            <person name="Ishikawa J."/>
            <person name="Hanamoto A."/>
            <person name="Takahashi C."/>
            <person name="Shinose M."/>
            <person name="Takahashi Y."/>
            <person name="Horikawa H."/>
            <person name="Nakazawa H."/>
            <person name="Osonoe T."/>
            <person name="Kikuchi H."/>
            <person name="Shiba T."/>
            <person name="Sakaki Y."/>
            <person name="Hattori M."/>
        </authorList>
    </citation>
    <scope>NUCLEOTIDE SEQUENCE [LARGE SCALE GENOMIC DNA]</scope>
    <source>
        <strain evidence="9">ATCC 31267 / DSM 46492 / JCM 5070 / NBRC 14893 / NCIMB 12804 / NRRL 8165 / MA-4680</strain>
    </source>
</reference>
<dbReference type="Pfam" id="PF00171">
    <property type="entry name" value="Aldedh"/>
    <property type="match status" value="1"/>
</dbReference>
<dbReference type="InterPro" id="IPR016160">
    <property type="entry name" value="Ald_DH_CS_CYS"/>
</dbReference>
<dbReference type="PROSITE" id="PS00687">
    <property type="entry name" value="ALDEHYDE_DEHYDR_GLU"/>
    <property type="match status" value="1"/>
</dbReference>
<evidence type="ECO:0000256" key="6">
    <source>
        <dbReference type="RuleBase" id="RU003345"/>
    </source>
</evidence>
<dbReference type="PROSITE" id="PS00070">
    <property type="entry name" value="ALDEHYDE_DEHYDR_CYS"/>
    <property type="match status" value="1"/>
</dbReference>
<evidence type="ECO:0000313" key="8">
    <source>
        <dbReference type="EMBL" id="BAC74659.1"/>
    </source>
</evidence>
<reference evidence="8 9" key="2">
    <citation type="journal article" date="2003" name="Nat. Biotechnol.">
        <title>Complete genome sequence and comparative analysis of the industrial microorganism Streptomyces avermitilis.</title>
        <authorList>
            <person name="Ikeda H."/>
            <person name="Ishikawa J."/>
            <person name="Hanamoto A."/>
            <person name="Shinose M."/>
            <person name="Kikuchi H."/>
            <person name="Shiba T."/>
            <person name="Sakaki Y."/>
            <person name="Hattori M."/>
            <person name="Omura S."/>
        </authorList>
    </citation>
    <scope>NUCLEOTIDE SEQUENCE [LARGE SCALE GENOMIC DNA]</scope>
    <source>
        <strain evidence="9">ATCC 31267 / DSM 46492 / JCM 5070 / NBRC 14893 / NCIMB 12804 / NRRL 8165 / MA-4680</strain>
    </source>
</reference>
<dbReference type="Proteomes" id="UP000000428">
    <property type="component" value="Chromosome"/>
</dbReference>
<evidence type="ECO:0000256" key="2">
    <source>
        <dbReference type="ARBA" id="ARBA00023002"/>
    </source>
</evidence>
<feature type="active site" evidence="5">
    <location>
        <position position="269"/>
    </location>
</feature>
<dbReference type="PANTHER" id="PTHR43860">
    <property type="entry name" value="BETAINE ALDEHYDE DEHYDROGENASE"/>
    <property type="match status" value="1"/>
</dbReference>
<dbReference type="GO" id="GO:0016620">
    <property type="term" value="F:oxidoreductase activity, acting on the aldehyde or oxo group of donors, NAD or NADP as acceptor"/>
    <property type="evidence" value="ECO:0007669"/>
    <property type="project" value="InterPro"/>
</dbReference>
<name>Q827H6_STRAW</name>
<gene>
    <name evidence="8" type="primary">gbsA3</name>
    <name evidence="8" type="ORF">SAVERM_6948</name>
</gene>
<dbReference type="SUPFAM" id="SSF53720">
    <property type="entry name" value="ALDH-like"/>
    <property type="match status" value="1"/>
</dbReference>
<accession>Q827H6</accession>
<dbReference type="Gene3D" id="3.40.605.10">
    <property type="entry name" value="Aldehyde Dehydrogenase, Chain A, domain 1"/>
    <property type="match status" value="1"/>
</dbReference>
<dbReference type="InterPro" id="IPR016162">
    <property type="entry name" value="Ald_DH_N"/>
</dbReference>
<evidence type="ECO:0000256" key="4">
    <source>
        <dbReference type="ARBA" id="ARBA00037921"/>
    </source>
</evidence>
<proteinExistence type="inferred from homology"/>
<evidence type="ECO:0000256" key="5">
    <source>
        <dbReference type="PROSITE-ProRule" id="PRU10007"/>
    </source>
</evidence>
<keyword evidence="3" id="KW-0520">NAD</keyword>
<dbReference type="FunFam" id="3.40.605.10:FF:000007">
    <property type="entry name" value="NAD/NADP-dependent betaine aldehyde dehydrogenase"/>
    <property type="match status" value="1"/>
</dbReference>
<dbReference type="EMBL" id="BA000030">
    <property type="protein sequence ID" value="BAC74659.1"/>
    <property type="molecule type" value="Genomic_DNA"/>
</dbReference>
<evidence type="ECO:0000256" key="3">
    <source>
        <dbReference type="ARBA" id="ARBA00023027"/>
    </source>
</evidence>
<dbReference type="Gene3D" id="3.40.309.10">
    <property type="entry name" value="Aldehyde Dehydrogenase, Chain A, domain 2"/>
    <property type="match status" value="1"/>
</dbReference>
<dbReference type="HOGENOM" id="CLU_005391_0_0_11"/>
<dbReference type="eggNOG" id="COG1012">
    <property type="taxonomic scope" value="Bacteria"/>
</dbReference>
<sequence>MAARAAGRRPCLTRTTPQEAIVPDLFIDGEWRAALDGRTREIRCPADGSLVGVVDEAGGKDTAEAIAAARRAFDEGPWPWLPAADRGDLLLRVADLLVRDRAKLARAESLDTGKRFVESEYDIDDIVNCFRYFGRLAAAESGRVIDTGSASTDSRVVYEPVGVCALITPWNYPLLQTAWKVAPALAAGNTFVLKPSELTPHTAIHLMRLLQEAELPPGVANLVLGAGPEAGAPLADHPDVDLVSFTGGLHTGRRLMAAAAGTVKKVALELGGKNPNIVFADADFDTAVDMALTAVFLHSGQVCSAGARLLVEDSLHDRFVDEVVRRAAEIRLGGPFDERAQTGALISAAHRAKVEAYVAKGLDEGAVLRCGGRRPEGLDEGFFYLPTVLDECTSGMSVIQDESFGPVLTVERFTGEAEAVRLANDTVYGLAGAVWTTDEAKAQRVVSRLRIGTVWINDYHPYVPQAEWGGYKQSGFGRELGPSGLAEYREAKHIWRNTDPSPQGWFA</sequence>
<dbReference type="FunFam" id="3.40.309.10:FF:000012">
    <property type="entry name" value="Betaine aldehyde dehydrogenase"/>
    <property type="match status" value="1"/>
</dbReference>
<comment type="pathway">
    <text evidence="4">Amine and polyamine biosynthesis; betaine biosynthesis via choline pathway; betaine from betaine aldehyde: step 1/1.</text>
</comment>
<evidence type="ECO:0000256" key="1">
    <source>
        <dbReference type="ARBA" id="ARBA00009986"/>
    </source>
</evidence>
<reference evidence="8 9" key="3">
    <citation type="journal article" date="2014" name="J. Ind. Microbiol. Biotechnol.">
        <title>Genome mining of the Streptomyces avermitilis genome and development of genome-minimized hosts for heterologous expression of biosynthetic gene clusters.</title>
        <authorList>
            <person name="Ikeda H."/>
            <person name="Shin-ya K."/>
            <person name="Omura S."/>
        </authorList>
    </citation>
    <scope>NUCLEOTIDE SEQUENCE [LARGE SCALE GENOMIC DNA]</scope>
    <source>
        <strain evidence="9">ATCC 31267 / DSM 46492 / JCM 5070 / NBRC 14893 / NCIMB 12804 / NRRL 8165 / MA-4680</strain>
    </source>
</reference>
<dbReference type="KEGG" id="sma:SAVERM_6948"/>
<dbReference type="InterPro" id="IPR029510">
    <property type="entry name" value="Ald_DH_CS_GLU"/>
</dbReference>
<evidence type="ECO:0000313" key="9">
    <source>
        <dbReference type="Proteomes" id="UP000000428"/>
    </source>
</evidence>
<dbReference type="InterPro" id="IPR015590">
    <property type="entry name" value="Aldehyde_DH_dom"/>
</dbReference>
<comment type="similarity">
    <text evidence="1 6">Belongs to the aldehyde dehydrogenase family.</text>
</comment>
<dbReference type="InterPro" id="IPR016163">
    <property type="entry name" value="Ald_DH_C"/>
</dbReference>
<feature type="domain" description="Aldehyde dehydrogenase" evidence="7">
    <location>
        <begin position="35"/>
        <end position="494"/>
    </location>
</feature>
<evidence type="ECO:0000259" key="7">
    <source>
        <dbReference type="Pfam" id="PF00171"/>
    </source>
</evidence>
<dbReference type="PANTHER" id="PTHR43860:SF2">
    <property type="entry name" value="BETAINE ALDEHYDE DEHYDROGENASE-RELATED"/>
    <property type="match status" value="1"/>
</dbReference>
<organism evidence="8 9">
    <name type="scientific">Streptomyces avermitilis (strain ATCC 31267 / DSM 46492 / JCM 5070 / NBRC 14893 / NCIMB 12804 / NRRL 8165 / MA-4680)</name>
    <dbReference type="NCBI Taxonomy" id="227882"/>
    <lineage>
        <taxon>Bacteria</taxon>
        <taxon>Bacillati</taxon>
        <taxon>Actinomycetota</taxon>
        <taxon>Actinomycetes</taxon>
        <taxon>Kitasatosporales</taxon>
        <taxon>Streptomycetaceae</taxon>
        <taxon>Streptomyces</taxon>
    </lineage>
</organism>
<dbReference type="InterPro" id="IPR016161">
    <property type="entry name" value="Ald_DH/histidinol_DH"/>
</dbReference>
<keyword evidence="9" id="KW-1185">Reference proteome</keyword>
<protein>
    <submittedName>
        <fullName evidence="8">Glycine betaine aldehyde dehydrogenase</fullName>
    </submittedName>
</protein>
<dbReference type="AlphaFoldDB" id="Q827H6"/>
<keyword evidence="2 6" id="KW-0560">Oxidoreductase</keyword>